<dbReference type="EMBL" id="CADCXV010000702">
    <property type="protein sequence ID" value="CAB0033193.1"/>
    <property type="molecule type" value="Genomic_DNA"/>
</dbReference>
<sequence length="346" mass="38784">MGKRLDACQFSIWDRYCDVALVRPRAARRNTAAATTSTTTAATTTSVYHPAAQVPLARAFDNFNFYDFGTDAFRDRRMENEINCVTKRSSSSSSPSSVLAAQEDTLFLSFSIRVHGLFSLSSLFGVLSALARKKKRSKKSEMVPRELICLLATLSVATAAVTAAAAAAAAAAAELPSSSIDFDLAADYDSIADNDDLTENGSSKKPFLDLCICNYFNFFTCRFTDEGTRHLDYVLRLFLSFFFLLPRNDRLKQHTVNWTLLSSLDGSLHIYTCVLKTSFYAYAMLERRHVGSISNRVYSRTIVRALSDRYTWKSGRDRAESCVYSKLRRSRAAPYFAKLCRQNRES</sequence>
<gene>
    <name evidence="2" type="ORF">TBRA_LOCUS5111</name>
</gene>
<name>A0A6H5I5N2_9HYME</name>
<accession>A0A6H5I5N2</accession>
<feature type="transmembrane region" description="Helical" evidence="1">
    <location>
        <begin position="147"/>
        <end position="173"/>
    </location>
</feature>
<evidence type="ECO:0000313" key="3">
    <source>
        <dbReference type="Proteomes" id="UP000479190"/>
    </source>
</evidence>
<dbReference type="Proteomes" id="UP000479190">
    <property type="component" value="Unassembled WGS sequence"/>
</dbReference>
<keyword evidence="1" id="KW-0472">Membrane</keyword>
<organism evidence="2 3">
    <name type="scientific">Trichogramma brassicae</name>
    <dbReference type="NCBI Taxonomy" id="86971"/>
    <lineage>
        <taxon>Eukaryota</taxon>
        <taxon>Metazoa</taxon>
        <taxon>Ecdysozoa</taxon>
        <taxon>Arthropoda</taxon>
        <taxon>Hexapoda</taxon>
        <taxon>Insecta</taxon>
        <taxon>Pterygota</taxon>
        <taxon>Neoptera</taxon>
        <taxon>Endopterygota</taxon>
        <taxon>Hymenoptera</taxon>
        <taxon>Apocrita</taxon>
        <taxon>Proctotrupomorpha</taxon>
        <taxon>Chalcidoidea</taxon>
        <taxon>Trichogrammatidae</taxon>
        <taxon>Trichogramma</taxon>
    </lineage>
</organism>
<keyword evidence="1" id="KW-1133">Transmembrane helix</keyword>
<keyword evidence="3" id="KW-1185">Reference proteome</keyword>
<evidence type="ECO:0000313" key="2">
    <source>
        <dbReference type="EMBL" id="CAB0033193.1"/>
    </source>
</evidence>
<proteinExistence type="predicted"/>
<keyword evidence="1" id="KW-0812">Transmembrane</keyword>
<protein>
    <submittedName>
        <fullName evidence="2">Uncharacterized protein</fullName>
    </submittedName>
</protein>
<evidence type="ECO:0000256" key="1">
    <source>
        <dbReference type="SAM" id="Phobius"/>
    </source>
</evidence>
<reference evidence="2 3" key="1">
    <citation type="submission" date="2020-02" db="EMBL/GenBank/DDBJ databases">
        <authorList>
            <person name="Ferguson B K."/>
        </authorList>
    </citation>
    <scope>NUCLEOTIDE SEQUENCE [LARGE SCALE GENOMIC DNA]</scope>
</reference>
<dbReference type="AlphaFoldDB" id="A0A6H5I5N2"/>
<feature type="transmembrane region" description="Helical" evidence="1">
    <location>
        <begin position="106"/>
        <end position="127"/>
    </location>
</feature>